<keyword evidence="1" id="KW-0812">Transmembrane</keyword>
<dbReference type="AlphaFoldDB" id="A0A0M9WDE7"/>
<evidence type="ECO:0000313" key="2">
    <source>
        <dbReference type="EMBL" id="KOS40639.1"/>
    </source>
</evidence>
<gene>
    <name evidence="2" type="ORF">ACN38_g8474</name>
</gene>
<keyword evidence="1" id="KW-0472">Membrane</keyword>
<dbReference type="EMBL" id="LHQQ01000156">
    <property type="protein sequence ID" value="KOS40639.1"/>
    <property type="molecule type" value="Genomic_DNA"/>
</dbReference>
<accession>A0A0M9WDE7</accession>
<name>A0A0M9WDE7_9EURO</name>
<reference evidence="2 3" key="1">
    <citation type="submission" date="2015-08" db="EMBL/GenBank/DDBJ databases">
        <title>Genome sequencing of Penicillium nordicum.</title>
        <authorList>
            <person name="Nguyen H.D."/>
            <person name="Seifert K.A."/>
        </authorList>
    </citation>
    <scope>NUCLEOTIDE SEQUENCE [LARGE SCALE GENOMIC DNA]</scope>
    <source>
        <strain evidence="2 3">DAOMC 185683</strain>
    </source>
</reference>
<dbReference type="Proteomes" id="UP000037696">
    <property type="component" value="Unassembled WGS sequence"/>
</dbReference>
<organism evidence="2 3">
    <name type="scientific">Penicillium nordicum</name>
    <dbReference type="NCBI Taxonomy" id="229535"/>
    <lineage>
        <taxon>Eukaryota</taxon>
        <taxon>Fungi</taxon>
        <taxon>Dikarya</taxon>
        <taxon>Ascomycota</taxon>
        <taxon>Pezizomycotina</taxon>
        <taxon>Eurotiomycetes</taxon>
        <taxon>Eurotiomycetidae</taxon>
        <taxon>Eurotiales</taxon>
        <taxon>Aspergillaceae</taxon>
        <taxon>Penicillium</taxon>
    </lineage>
</organism>
<sequence length="127" mass="14777">MPDYTPPFGAALTVYYFPRSSTLLTKTLLMVIQVFIFSAGQYPSIFRHQYYYDTIQKCILQLVIMVRSDCLNSRFCYVLLVREFNTTEVTHTLLYCQISIISFRPLAGIHLRTAADVSDIIEYRKID</sequence>
<evidence type="ECO:0000256" key="1">
    <source>
        <dbReference type="SAM" id="Phobius"/>
    </source>
</evidence>
<keyword evidence="3" id="KW-1185">Reference proteome</keyword>
<evidence type="ECO:0000313" key="3">
    <source>
        <dbReference type="Proteomes" id="UP000037696"/>
    </source>
</evidence>
<keyword evidence="1" id="KW-1133">Transmembrane helix</keyword>
<proteinExistence type="predicted"/>
<protein>
    <submittedName>
        <fullName evidence="2">Uncharacterized protein</fullName>
    </submittedName>
</protein>
<feature type="transmembrane region" description="Helical" evidence="1">
    <location>
        <begin position="20"/>
        <end position="40"/>
    </location>
</feature>
<comment type="caution">
    <text evidence="2">The sequence shown here is derived from an EMBL/GenBank/DDBJ whole genome shotgun (WGS) entry which is preliminary data.</text>
</comment>